<dbReference type="Gene3D" id="2.60.40.10">
    <property type="entry name" value="Immunoglobulins"/>
    <property type="match status" value="1"/>
</dbReference>
<dbReference type="InterPro" id="IPR026444">
    <property type="entry name" value="Secre_tail"/>
</dbReference>
<dbReference type="InterPro" id="IPR036116">
    <property type="entry name" value="FN3_sf"/>
</dbReference>
<dbReference type="GO" id="GO:0004553">
    <property type="term" value="F:hydrolase activity, hydrolyzing O-glycosyl compounds"/>
    <property type="evidence" value="ECO:0007669"/>
    <property type="project" value="UniProtKB-ARBA"/>
</dbReference>
<organism evidence="4 5">
    <name type="scientific">Chryseobacterium rhizosphaerae</name>
    <dbReference type="NCBI Taxonomy" id="395937"/>
    <lineage>
        <taxon>Bacteria</taxon>
        <taxon>Pseudomonadati</taxon>
        <taxon>Bacteroidota</taxon>
        <taxon>Flavobacteriia</taxon>
        <taxon>Flavobacteriales</taxon>
        <taxon>Weeksellaceae</taxon>
        <taxon>Chryseobacterium group</taxon>
        <taxon>Chryseobacterium</taxon>
    </lineage>
</organism>
<keyword evidence="1 2" id="KW-0732">Signal</keyword>
<dbReference type="SUPFAM" id="SSF49899">
    <property type="entry name" value="Concanavalin A-like lectins/glucanases"/>
    <property type="match status" value="1"/>
</dbReference>
<reference evidence="4" key="1">
    <citation type="submission" date="2023-07" db="EMBL/GenBank/DDBJ databases">
        <title>Sorghum-associated microbial communities from plants grown in Nebraska, USA.</title>
        <authorList>
            <person name="Schachtman D."/>
        </authorList>
    </citation>
    <scope>NUCLEOTIDE SEQUENCE</scope>
    <source>
        <strain evidence="4">DS2360</strain>
    </source>
</reference>
<evidence type="ECO:0000256" key="1">
    <source>
        <dbReference type="ARBA" id="ARBA00022729"/>
    </source>
</evidence>
<protein>
    <recommendedName>
        <fullName evidence="3">Fibronectin type-III domain-containing protein</fullName>
    </recommendedName>
</protein>
<dbReference type="Pfam" id="PF00041">
    <property type="entry name" value="fn3"/>
    <property type="match status" value="1"/>
</dbReference>
<dbReference type="EMBL" id="JAVDQY010000007">
    <property type="protein sequence ID" value="MDR6529034.1"/>
    <property type="molecule type" value="Genomic_DNA"/>
</dbReference>
<dbReference type="AlphaFoldDB" id="A0AAE3YES7"/>
<feature type="chain" id="PRO_5042243419" description="Fibronectin type-III domain-containing protein" evidence="2">
    <location>
        <begin position="19"/>
        <end position="530"/>
    </location>
</feature>
<evidence type="ECO:0000259" key="3">
    <source>
        <dbReference type="PROSITE" id="PS50853"/>
    </source>
</evidence>
<gene>
    <name evidence="4" type="ORF">J2787_004475</name>
</gene>
<name>A0AAE3YES7_9FLAO</name>
<dbReference type="Proteomes" id="UP001184861">
    <property type="component" value="Unassembled WGS sequence"/>
</dbReference>
<dbReference type="InterPro" id="IPR003961">
    <property type="entry name" value="FN3_dom"/>
</dbReference>
<feature type="signal peptide" evidence="2">
    <location>
        <begin position="1"/>
        <end position="18"/>
    </location>
</feature>
<sequence length="530" mass="56046">MKTKLLAFLLALPLFANAQFSQNFDAGTTTPAGWSVINGGDLNGFIFGPGAPRSVYSLPNAAQINYSASAHDDYLVTPAITVTAGVNDRLTYFVKNQDPNYVESYAVKLSTTTATAAAFTTVLTPVALAPNKWTFFSVDLSAYVGQTVYVGFQATSADMFRLLFDNINSDTAPTAVPNCAALVSPSNGQTGVNPNAATLTWSAPTSGATVDSYEVYLDTNPNPTTLVPSSYLFADFNNLLGNTTYYWKVVAKNAAGVAVACQTNSFVTGDSFAPYCFGNLLFTSGVEPITSVQFSNMTNTSSEALTSPSHENFANKVASVEQGGTYPITFKGNTDGNNATKIVVYIDWNQDGDFLDAGEVYFGTAGTAVTITNSTGIDAITATGNIAVPATATLGKTRMRVKKNYATGTTFYLSPCYSSGGTLAAVSGTSGYGQAEDYSVMVVPTGTLAVNETKAKSALAVYPNPMKDILNIATADRKITEVTFYSAEGRLVKSVKENISAVNTDDLKSGVYVVKVKTSDSEQTFKVIKE</sequence>
<proteinExistence type="predicted"/>
<evidence type="ECO:0000256" key="2">
    <source>
        <dbReference type="SAM" id="SignalP"/>
    </source>
</evidence>
<comment type="caution">
    <text evidence="4">The sequence shown here is derived from an EMBL/GenBank/DDBJ whole genome shotgun (WGS) entry which is preliminary data.</text>
</comment>
<dbReference type="InterPro" id="IPR011628">
    <property type="entry name" value="Cleaved_adhesin"/>
</dbReference>
<dbReference type="PROSITE" id="PS50853">
    <property type="entry name" value="FN3"/>
    <property type="match status" value="1"/>
</dbReference>
<dbReference type="InterPro" id="IPR045474">
    <property type="entry name" value="GEVED"/>
</dbReference>
<dbReference type="GO" id="GO:0005975">
    <property type="term" value="P:carbohydrate metabolic process"/>
    <property type="evidence" value="ECO:0007669"/>
    <property type="project" value="UniProtKB-ARBA"/>
</dbReference>
<dbReference type="NCBIfam" id="TIGR04183">
    <property type="entry name" value="Por_Secre_tail"/>
    <property type="match status" value="1"/>
</dbReference>
<dbReference type="SUPFAM" id="SSF49265">
    <property type="entry name" value="Fibronectin type III"/>
    <property type="match status" value="1"/>
</dbReference>
<dbReference type="NCBIfam" id="NF038128">
    <property type="entry name" value="choice_anch_J"/>
    <property type="match status" value="1"/>
</dbReference>
<evidence type="ECO:0000313" key="5">
    <source>
        <dbReference type="Proteomes" id="UP001184861"/>
    </source>
</evidence>
<accession>A0AAE3YES7</accession>
<feature type="domain" description="Fibronectin type-III" evidence="3">
    <location>
        <begin position="181"/>
        <end position="271"/>
    </location>
</feature>
<dbReference type="Gene3D" id="2.60.120.200">
    <property type="match status" value="1"/>
</dbReference>
<dbReference type="RefSeq" id="WP_309948227.1">
    <property type="nucleotide sequence ID" value="NZ_JAVDQY010000007.1"/>
</dbReference>
<evidence type="ECO:0000313" key="4">
    <source>
        <dbReference type="EMBL" id="MDR6529034.1"/>
    </source>
</evidence>
<dbReference type="InterPro" id="IPR013783">
    <property type="entry name" value="Ig-like_fold"/>
</dbReference>
<dbReference type="CDD" id="cd00063">
    <property type="entry name" value="FN3"/>
    <property type="match status" value="1"/>
</dbReference>
<dbReference type="Pfam" id="PF18962">
    <property type="entry name" value="Por_Secre_tail"/>
    <property type="match status" value="1"/>
</dbReference>
<dbReference type="Pfam" id="PF20009">
    <property type="entry name" value="GEVED"/>
    <property type="match status" value="1"/>
</dbReference>
<dbReference type="Pfam" id="PF07675">
    <property type="entry name" value="Cleaved_Adhesin"/>
    <property type="match status" value="1"/>
</dbReference>
<dbReference type="InterPro" id="IPR013320">
    <property type="entry name" value="ConA-like_dom_sf"/>
</dbReference>